<dbReference type="InterPro" id="IPR039498">
    <property type="entry name" value="NTP_transf_5"/>
</dbReference>
<dbReference type="Proteomes" id="UP001324634">
    <property type="component" value="Chromosome"/>
</dbReference>
<dbReference type="EMBL" id="CP139487">
    <property type="protein sequence ID" value="WPU64148.1"/>
    <property type="molecule type" value="Genomic_DNA"/>
</dbReference>
<dbReference type="KEGG" id="psti:SOO65_15750"/>
<dbReference type="SUPFAM" id="SSF81301">
    <property type="entry name" value="Nucleotidyltransferase"/>
    <property type="match status" value="1"/>
</dbReference>
<reference evidence="1 2" key="1">
    <citation type="submission" date="2023-11" db="EMBL/GenBank/DDBJ databases">
        <title>Peredibacter starrii A3.12.</title>
        <authorList>
            <person name="Mitchell R.J."/>
        </authorList>
    </citation>
    <scope>NUCLEOTIDE SEQUENCE [LARGE SCALE GENOMIC DNA]</scope>
    <source>
        <strain evidence="1 2">A3.12</strain>
    </source>
</reference>
<evidence type="ECO:0000313" key="2">
    <source>
        <dbReference type="Proteomes" id="UP001324634"/>
    </source>
</evidence>
<gene>
    <name evidence="1" type="ORF">SOO65_15750</name>
</gene>
<keyword evidence="2" id="KW-1185">Reference proteome</keyword>
<accession>A0AAX4HLV6</accession>
<protein>
    <submittedName>
        <fullName evidence="1">Nucleotidyltransferase</fullName>
    </submittedName>
</protein>
<dbReference type="Pfam" id="PF14907">
    <property type="entry name" value="NTP_transf_5"/>
    <property type="match status" value="1"/>
</dbReference>
<dbReference type="Gene3D" id="3.30.460.40">
    <property type="match status" value="1"/>
</dbReference>
<organism evidence="1 2">
    <name type="scientific">Peredibacter starrii</name>
    <dbReference type="NCBI Taxonomy" id="28202"/>
    <lineage>
        <taxon>Bacteria</taxon>
        <taxon>Pseudomonadati</taxon>
        <taxon>Bdellovibrionota</taxon>
        <taxon>Bacteriovoracia</taxon>
        <taxon>Bacteriovoracales</taxon>
        <taxon>Bacteriovoracaceae</taxon>
        <taxon>Peredibacter</taxon>
    </lineage>
</organism>
<evidence type="ECO:0000313" key="1">
    <source>
        <dbReference type="EMBL" id="WPU64148.1"/>
    </source>
</evidence>
<dbReference type="AlphaFoldDB" id="A0AAX4HLV6"/>
<dbReference type="RefSeq" id="WP_321392387.1">
    <property type="nucleotide sequence ID" value="NZ_CP139487.1"/>
</dbReference>
<proteinExistence type="predicted"/>
<dbReference type="InterPro" id="IPR043519">
    <property type="entry name" value="NT_sf"/>
</dbReference>
<sequence>MEIKKNLSHAEEKEQSERDFYDHNLSDLSELNRVLFTTIETLEKSSIPYAIIGGVAVKSLGRPRVTHDIDLFVRPDDAEKVLEVLEAKGFTTQKRDPFWLFKAWQDEILVDVIFKSSGDIYFDEEVRAHVRRVPYLGSYVNAISPEDFLVIKAAAHQEHNPHHWHDALAVLKQGNLDWDYLLKRAKHAPRRILALLIYGQSNDIAVPNEVIQKLYRGVFESPVYMPESIVYPYRHDLAHMSATSEEGTESPIYVKGKIMEALTTDERIAEHDVKVVVSDKTIVAKGEVFTEEQKDAVNEVIHEIAPSYECKNLVNVRILHAPEGSEAIK</sequence>
<name>A0AAX4HLV6_9BACT</name>